<reference evidence="1" key="1">
    <citation type="submission" date="2018-07" db="EMBL/GenBank/DDBJ databases">
        <authorList>
            <person name="Ashton P.M."/>
            <person name="Dallman T."/>
            <person name="Nair S."/>
            <person name="De Pinna E."/>
            <person name="Peters T."/>
            <person name="Grant K."/>
        </authorList>
    </citation>
    <scope>NUCLEOTIDE SEQUENCE</scope>
    <source>
        <strain evidence="1">142535</strain>
    </source>
</reference>
<dbReference type="EMBL" id="AAGUDP010000006">
    <property type="protein sequence ID" value="EBS0563267.1"/>
    <property type="molecule type" value="Genomic_DNA"/>
</dbReference>
<evidence type="ECO:0000313" key="1">
    <source>
        <dbReference type="EMBL" id="EBS0563267.1"/>
    </source>
</evidence>
<comment type="caution">
    <text evidence="1">The sequence shown here is derived from an EMBL/GenBank/DDBJ whole genome shotgun (WGS) entry which is preliminary data.</text>
</comment>
<accession>A0A5U8XQ53</accession>
<dbReference type="AlphaFoldDB" id="A0A5U8XQ53"/>
<dbReference type="InterPro" id="IPR057701">
    <property type="entry name" value="DUF7941"/>
</dbReference>
<organism evidence="1">
    <name type="scientific">Salmonella muenchen</name>
    <dbReference type="NCBI Taxonomy" id="596"/>
    <lineage>
        <taxon>Bacteria</taxon>
        <taxon>Pseudomonadati</taxon>
        <taxon>Pseudomonadota</taxon>
        <taxon>Gammaproteobacteria</taxon>
        <taxon>Enterobacterales</taxon>
        <taxon>Enterobacteriaceae</taxon>
        <taxon>Salmonella</taxon>
    </lineage>
</organism>
<proteinExistence type="predicted"/>
<protein>
    <submittedName>
        <fullName evidence="1">Uncharacterized protein</fullName>
    </submittedName>
</protein>
<sequence>MAIKSFQEQLVALFNTKNSSLPQALTVADVDFGAVATLEGGSAGRNSKLTITAKAESVHFSSALELHYIRLAAAVIGAKAVTDDQADWDTDEEVLAFVNADLIAAGKTEDAFALSDLTIARTDGEDGAKVITVNVNDGNIKYLPGVLATYTVTQEIVKTDLSTTDGELDGFTA</sequence>
<name>A0A5U8XQ53_SALMU</name>
<dbReference type="Pfam" id="PF25613">
    <property type="entry name" value="DUF7941"/>
    <property type="match status" value="1"/>
</dbReference>
<gene>
    <name evidence="1" type="ORF">DTU56_09070</name>
</gene>